<dbReference type="AlphaFoldDB" id="A0A0K9P9E8"/>
<name>A0A0K9P9E8_ZOSMR</name>
<dbReference type="Proteomes" id="UP000036987">
    <property type="component" value="Unassembled WGS sequence"/>
</dbReference>
<evidence type="ECO:0000313" key="4">
    <source>
        <dbReference type="EMBL" id="KMZ64887.1"/>
    </source>
</evidence>
<dbReference type="InterPro" id="IPR002912">
    <property type="entry name" value="ACT_dom"/>
</dbReference>
<dbReference type="InterPro" id="IPR040217">
    <property type="entry name" value="ACR1-12"/>
</dbReference>
<organism evidence="4 5">
    <name type="scientific">Zostera marina</name>
    <name type="common">Eelgrass</name>
    <dbReference type="NCBI Taxonomy" id="29655"/>
    <lineage>
        <taxon>Eukaryota</taxon>
        <taxon>Viridiplantae</taxon>
        <taxon>Streptophyta</taxon>
        <taxon>Embryophyta</taxon>
        <taxon>Tracheophyta</taxon>
        <taxon>Spermatophyta</taxon>
        <taxon>Magnoliopsida</taxon>
        <taxon>Liliopsida</taxon>
        <taxon>Zosteraceae</taxon>
        <taxon>Zostera</taxon>
    </lineage>
</organism>
<dbReference type="GO" id="GO:0016779">
    <property type="term" value="F:nucleotidyltransferase activity"/>
    <property type="evidence" value="ECO:0007669"/>
    <property type="project" value="UniProtKB-KW"/>
</dbReference>
<dbReference type="Gene3D" id="3.30.70.260">
    <property type="match status" value="2"/>
</dbReference>
<sequence>MNGGSKEESVIGDGRRLFPCWPYFDPEYDNLSERINPPSVNIDNDSCNDCTLVKVDSMNKPRILLKIIQVLCDLDLMITKAYISSDGGWFMDVFHVTNQQGMKLEDTKAIEYIKMALGPKRKIKVTEEASNCQWKAVGMHSIGEQTAMELIGTDRPGLLSEIFAVLADQQCNILAAEVWTHKTRVACVVYVSDKDSCNTLSDPEKVSVMCDKLKYVLGVGGGIGGESNKAHTILSAGSTHVDRRLHQLMLADMDCENSGDEMEGNYAFSKPVVTVDYCREKGYSMVNIRCKDRPKLLFDIICTFTDMNYDVFHGSTFVDGLGATQEYYIRRNDGGTLDSEDEKERIRKCIQAAILRRVSEGLSLELCATDKVGLLSVVTRIIREHGLSVLRAGVNIEGGHATNVFYVRDSSGNPVDMKAIEALQRDIGQSVMFNVRKVLNKTVKPHQSNVWAKSSFSFGTLLGRLLA</sequence>
<proteinExistence type="predicted"/>
<dbReference type="PANTHER" id="PTHR31096:SF5">
    <property type="entry name" value="ACT DOMAIN-CONTAINING PROTEIN ACR3"/>
    <property type="match status" value="1"/>
</dbReference>
<keyword evidence="4" id="KW-0808">Transferase</keyword>
<dbReference type="OrthoDB" id="2019938at2759"/>
<evidence type="ECO:0000256" key="2">
    <source>
        <dbReference type="RuleBase" id="RU369043"/>
    </source>
</evidence>
<evidence type="ECO:0000259" key="3">
    <source>
        <dbReference type="PROSITE" id="PS51671"/>
    </source>
</evidence>
<feature type="domain" description="ACT" evidence="3">
    <location>
        <begin position="147"/>
        <end position="228"/>
    </location>
</feature>
<keyword evidence="1 2" id="KW-0677">Repeat</keyword>
<keyword evidence="5" id="KW-1185">Reference proteome</keyword>
<feature type="domain" description="ACT" evidence="3">
    <location>
        <begin position="363"/>
        <end position="443"/>
    </location>
</feature>
<evidence type="ECO:0000313" key="5">
    <source>
        <dbReference type="Proteomes" id="UP000036987"/>
    </source>
</evidence>
<protein>
    <recommendedName>
        <fullName evidence="2">ACT domain-containing protein ACR</fullName>
    </recommendedName>
    <alternativeName>
        <fullName evidence="2">Protein ACT DOMAIN REPEATS</fullName>
    </alternativeName>
</protein>
<gene>
    <name evidence="4" type="ORF">ZOSMA_345G00030</name>
</gene>
<comment type="caution">
    <text evidence="4">The sequence shown here is derived from an EMBL/GenBank/DDBJ whole genome shotgun (WGS) entry which is preliminary data.</text>
</comment>
<dbReference type="OMA" id="ESWTHNM"/>
<dbReference type="PROSITE" id="PS51671">
    <property type="entry name" value="ACT"/>
    <property type="match status" value="2"/>
</dbReference>
<evidence type="ECO:0000256" key="1">
    <source>
        <dbReference type="ARBA" id="ARBA00022737"/>
    </source>
</evidence>
<dbReference type="InterPro" id="IPR045865">
    <property type="entry name" value="ACT-like_dom_sf"/>
</dbReference>
<dbReference type="CDD" id="cd04897">
    <property type="entry name" value="ACT_ACR_3"/>
    <property type="match status" value="1"/>
</dbReference>
<dbReference type="SUPFAM" id="SSF55021">
    <property type="entry name" value="ACT-like"/>
    <property type="match status" value="3"/>
</dbReference>
<keyword evidence="4" id="KW-0548">Nucleotidyltransferase</keyword>
<dbReference type="EMBL" id="LFYR01001090">
    <property type="protein sequence ID" value="KMZ64887.1"/>
    <property type="molecule type" value="Genomic_DNA"/>
</dbReference>
<comment type="function">
    <text evidence="2">Binds amino acids.</text>
</comment>
<accession>A0A0K9P9E8</accession>
<dbReference type="PANTHER" id="PTHR31096">
    <property type="entry name" value="ACT DOMAIN-CONTAINING PROTEIN ACR4-RELATED"/>
    <property type="match status" value="1"/>
</dbReference>
<dbReference type="Pfam" id="PF01842">
    <property type="entry name" value="ACT"/>
    <property type="match status" value="2"/>
</dbReference>
<reference evidence="5" key="1">
    <citation type="journal article" date="2016" name="Nature">
        <title>The genome of the seagrass Zostera marina reveals angiosperm adaptation to the sea.</title>
        <authorList>
            <person name="Olsen J.L."/>
            <person name="Rouze P."/>
            <person name="Verhelst B."/>
            <person name="Lin Y.-C."/>
            <person name="Bayer T."/>
            <person name="Collen J."/>
            <person name="Dattolo E."/>
            <person name="De Paoli E."/>
            <person name="Dittami S."/>
            <person name="Maumus F."/>
            <person name="Michel G."/>
            <person name="Kersting A."/>
            <person name="Lauritano C."/>
            <person name="Lohaus R."/>
            <person name="Toepel M."/>
            <person name="Tonon T."/>
            <person name="Vanneste K."/>
            <person name="Amirebrahimi M."/>
            <person name="Brakel J."/>
            <person name="Bostroem C."/>
            <person name="Chovatia M."/>
            <person name="Grimwood J."/>
            <person name="Jenkins J.W."/>
            <person name="Jueterbock A."/>
            <person name="Mraz A."/>
            <person name="Stam W.T."/>
            <person name="Tice H."/>
            <person name="Bornberg-Bauer E."/>
            <person name="Green P.J."/>
            <person name="Pearson G.A."/>
            <person name="Procaccini G."/>
            <person name="Duarte C.M."/>
            <person name="Schmutz J."/>
            <person name="Reusch T.B.H."/>
            <person name="Van de Peer Y."/>
        </authorList>
    </citation>
    <scope>NUCLEOTIDE SEQUENCE [LARGE SCALE GENOMIC DNA]</scope>
    <source>
        <strain evidence="5">cv. Finnish</strain>
    </source>
</reference>
<dbReference type="GO" id="GO:0016597">
    <property type="term" value="F:amino acid binding"/>
    <property type="evidence" value="ECO:0007669"/>
    <property type="project" value="UniProtKB-UniRule"/>
</dbReference>